<dbReference type="CDD" id="cd00293">
    <property type="entry name" value="USP-like"/>
    <property type="match status" value="1"/>
</dbReference>
<evidence type="ECO:0000313" key="4">
    <source>
        <dbReference type="Proteomes" id="UP001596053"/>
    </source>
</evidence>
<dbReference type="Proteomes" id="UP001596053">
    <property type="component" value="Unassembled WGS sequence"/>
</dbReference>
<dbReference type="SUPFAM" id="SSF52402">
    <property type="entry name" value="Adenine nucleotide alpha hydrolases-like"/>
    <property type="match status" value="2"/>
</dbReference>
<dbReference type="PRINTS" id="PR01438">
    <property type="entry name" value="UNVRSLSTRESS"/>
</dbReference>
<gene>
    <name evidence="3" type="ORF">ACFPOB_00145</name>
</gene>
<dbReference type="RefSeq" id="WP_377794926.1">
    <property type="nucleotide sequence ID" value="NZ_JBHSLW010000001.1"/>
</dbReference>
<dbReference type="EMBL" id="JBHSLW010000001">
    <property type="protein sequence ID" value="MFC5417971.1"/>
    <property type="molecule type" value="Genomic_DNA"/>
</dbReference>
<dbReference type="InterPro" id="IPR006016">
    <property type="entry name" value="UspA"/>
</dbReference>
<accession>A0ABW0IK60</accession>
<comment type="similarity">
    <text evidence="1">Belongs to the universal stress protein A family.</text>
</comment>
<sequence length="336" mass="36092">MQRKNAAISPIPTALMKINAQPLRPSLDDRTPCTVEAEVAMNDVSSPSETVRSAPAVGFAAYRDIAVHLDGSPEDEFRLAWAEALAASHGARLTGIFTNMLPDPALFFDEFGIAAIGQLTDAVVVEGSAIETRLNQRFDKLRPTNELRRLDAVPGMLEQAVATEARWNDLFVASSPRDGEQARWRAMIESVMFDGGRGLCLLPPKAELRSAIRTVLVAWVDSRQSARAVAEAMPLIAQASQVQVVTVSEEAHGRMGGAEALTDITAHLTRCGAKVTANALQTETTPGDALLNEARRTSADLIVAGAYGHSRFREWVLGGVTADFLASSPVPLLMAH</sequence>
<evidence type="ECO:0000313" key="3">
    <source>
        <dbReference type="EMBL" id="MFC5417971.1"/>
    </source>
</evidence>
<evidence type="ECO:0000256" key="1">
    <source>
        <dbReference type="ARBA" id="ARBA00008791"/>
    </source>
</evidence>
<evidence type="ECO:0000259" key="2">
    <source>
        <dbReference type="Pfam" id="PF00582"/>
    </source>
</evidence>
<comment type="caution">
    <text evidence="3">The sequence shown here is derived from an EMBL/GenBank/DDBJ whole genome shotgun (WGS) entry which is preliminary data.</text>
</comment>
<feature type="domain" description="UspA" evidence="2">
    <location>
        <begin position="212"/>
        <end position="335"/>
    </location>
</feature>
<reference evidence="4" key="1">
    <citation type="journal article" date="2019" name="Int. J. Syst. Evol. Microbiol.">
        <title>The Global Catalogue of Microorganisms (GCM) 10K type strain sequencing project: providing services to taxonomists for standard genome sequencing and annotation.</title>
        <authorList>
            <consortium name="The Broad Institute Genomics Platform"/>
            <consortium name="The Broad Institute Genome Sequencing Center for Infectious Disease"/>
            <person name="Wu L."/>
            <person name="Ma J."/>
        </authorList>
    </citation>
    <scope>NUCLEOTIDE SEQUENCE [LARGE SCALE GENOMIC DNA]</scope>
    <source>
        <strain evidence="4">NCAIM B.01391</strain>
    </source>
</reference>
<dbReference type="PANTHER" id="PTHR46268:SF15">
    <property type="entry name" value="UNIVERSAL STRESS PROTEIN HP_0031"/>
    <property type="match status" value="1"/>
</dbReference>
<protein>
    <submittedName>
        <fullName evidence="3">Universal stress protein</fullName>
    </submittedName>
</protein>
<dbReference type="InterPro" id="IPR006015">
    <property type="entry name" value="Universal_stress_UspA"/>
</dbReference>
<proteinExistence type="inferred from homology"/>
<keyword evidence="4" id="KW-1185">Reference proteome</keyword>
<dbReference type="PANTHER" id="PTHR46268">
    <property type="entry name" value="STRESS RESPONSE PROTEIN NHAX"/>
    <property type="match status" value="1"/>
</dbReference>
<name>A0ABW0IK60_9HYPH</name>
<organism evidence="3 4">
    <name type="scientific">Bosea eneae</name>
    <dbReference type="NCBI Taxonomy" id="151454"/>
    <lineage>
        <taxon>Bacteria</taxon>
        <taxon>Pseudomonadati</taxon>
        <taxon>Pseudomonadota</taxon>
        <taxon>Alphaproteobacteria</taxon>
        <taxon>Hyphomicrobiales</taxon>
        <taxon>Boseaceae</taxon>
        <taxon>Bosea</taxon>
    </lineage>
</organism>
<dbReference type="Gene3D" id="3.40.50.12370">
    <property type="match status" value="1"/>
</dbReference>
<dbReference type="Pfam" id="PF00582">
    <property type="entry name" value="Usp"/>
    <property type="match status" value="1"/>
</dbReference>